<name>A0A7M5UQF7_9CNID</name>
<keyword evidence="2" id="KW-0732">Signal</keyword>
<evidence type="ECO:0008006" key="5">
    <source>
        <dbReference type="Google" id="ProtNLM"/>
    </source>
</evidence>
<dbReference type="EnsemblMetazoa" id="CLYHEMT000944.1">
    <property type="protein sequence ID" value="CLYHEMP000944.1"/>
    <property type="gene ID" value="CLYHEMG000944"/>
</dbReference>
<sequence>MKSHWLILLCIVSISQSQSDFNNFDQSEKWNYPPILQSQAVSRDFIQNAVPTEDVPFEKSISFSDDNEAREIPSYQNVTSEGEFPGDSPAREFRLHSNVTGGESPDSEDQSVHDGEDLQDYSQVYGNKLLPGDVPQNTQSMIQQEEKESELMNSRLEFTKNPAPESGGEQHSEGVQEVQENEGAQLQQANEQQPTTDGVEANEKAQQADEQATNTAEASEQATGTEEASERAQTGVPTEEGSQAVQENGGEQQTTNDGVLANNEAKTMEAEQANDGVSPNTMTEGEEPMGKFVNDAEKIDGGGGVIGEPQERFLNNKTNTDDSMDKLLSENVSVEGEGQQRFFVNRNSSSNTNEGEQGMEGEGEQTQTMVQIKSNQKEVTENAMVRGKISTIKAKGQKVVQANKQTLPQAKQPSQQASAPSSNKKKPKQMKKTDQQDEIQTMDLTYQPMKKLKSPKKQKKHKSTTMKTQSENYFNFSPVPPFRIAPQANLPYYRPLQTPLAQPVFYQQSTASQPVSSKTQQDLTSFQQPTFTQAQWKDAFQQSFQQEPPKGIFQQPATNKTKQKSTKIKQLQKIATKTKKLSKSPSKSTESKLKPAPLNTTDATGRGFVPNILMKPLVKSVAKLNQSVAHFAKNISLSSDNYQTKSIEKPLTKSIEQPVTKFVSPLRKIPLLNKLVHKENNGTKKEKVSTKKSTQKQNKSKASKRKSNSCRNYRECLEKWFSRYSLRITPSVNTIEKLRDFFSIIFKMKYEQKLRKQIVQYMEELSDLRLINWATIYNQRPKVGDWLNIDFLRMPLGIEVPANLKESVMFHRIVLLKGKIDGITENLRNMKAVETSRNKIKDMEKKRSFFEKSLNGLRSNKTIFTTYRSEAPSVAVSGFDRESQVWSQCAPKENKGLFAGVYQNMMSMNSYQCALFAFMKCIRDKQASSFKRNEKGFASLIQLHYDYGAKQNKLIPITSQNKFDHERFNVRLL</sequence>
<evidence type="ECO:0000313" key="4">
    <source>
        <dbReference type="Proteomes" id="UP000594262"/>
    </source>
</evidence>
<feature type="compositionally biased region" description="Basic and acidic residues" evidence="1">
    <location>
        <begin position="319"/>
        <end position="328"/>
    </location>
</feature>
<feature type="region of interest" description="Disordered" evidence="1">
    <location>
        <begin position="675"/>
        <end position="708"/>
    </location>
</feature>
<feature type="region of interest" description="Disordered" evidence="1">
    <location>
        <begin position="575"/>
        <end position="602"/>
    </location>
</feature>
<evidence type="ECO:0000256" key="2">
    <source>
        <dbReference type="SAM" id="SignalP"/>
    </source>
</evidence>
<evidence type="ECO:0000256" key="1">
    <source>
        <dbReference type="SAM" id="MobiDB-lite"/>
    </source>
</evidence>
<dbReference type="Proteomes" id="UP000594262">
    <property type="component" value="Unplaced"/>
</dbReference>
<feature type="chain" id="PRO_5029492377" description="Cnidarian restricted protein" evidence="2">
    <location>
        <begin position="18"/>
        <end position="973"/>
    </location>
</feature>
<evidence type="ECO:0000313" key="3">
    <source>
        <dbReference type="EnsemblMetazoa" id="CLYHEMP000944.1"/>
    </source>
</evidence>
<feature type="region of interest" description="Disordered" evidence="1">
    <location>
        <begin position="142"/>
        <end position="368"/>
    </location>
</feature>
<reference evidence="3" key="1">
    <citation type="submission" date="2021-01" db="UniProtKB">
        <authorList>
            <consortium name="EnsemblMetazoa"/>
        </authorList>
    </citation>
    <scope>IDENTIFICATION</scope>
</reference>
<organism evidence="3 4">
    <name type="scientific">Clytia hemisphaerica</name>
    <dbReference type="NCBI Taxonomy" id="252671"/>
    <lineage>
        <taxon>Eukaryota</taxon>
        <taxon>Metazoa</taxon>
        <taxon>Cnidaria</taxon>
        <taxon>Hydrozoa</taxon>
        <taxon>Hydroidolina</taxon>
        <taxon>Leptothecata</taxon>
        <taxon>Obeliida</taxon>
        <taxon>Clytiidae</taxon>
        <taxon>Clytia</taxon>
    </lineage>
</organism>
<accession>A0A7M5UQF7</accession>
<feature type="compositionally biased region" description="Basic and acidic residues" evidence="1">
    <location>
        <begin position="676"/>
        <end position="689"/>
    </location>
</feature>
<feature type="compositionally biased region" description="Low complexity" evidence="1">
    <location>
        <begin position="408"/>
        <end position="422"/>
    </location>
</feature>
<feature type="region of interest" description="Disordered" evidence="1">
    <location>
        <begin position="61"/>
        <end position="114"/>
    </location>
</feature>
<dbReference type="AlphaFoldDB" id="A0A7M5UQF7"/>
<feature type="compositionally biased region" description="Polar residues" evidence="1">
    <location>
        <begin position="182"/>
        <end position="196"/>
    </location>
</feature>
<feature type="compositionally biased region" description="Basic residues" evidence="1">
    <location>
        <begin position="450"/>
        <end position="464"/>
    </location>
</feature>
<proteinExistence type="predicted"/>
<feature type="signal peptide" evidence="2">
    <location>
        <begin position="1"/>
        <end position="17"/>
    </location>
</feature>
<feature type="region of interest" description="Disordered" evidence="1">
    <location>
        <begin position="389"/>
        <end position="479"/>
    </location>
</feature>
<keyword evidence="4" id="KW-1185">Reference proteome</keyword>
<dbReference type="RefSeq" id="XP_066922106.1">
    <property type="nucleotide sequence ID" value="XM_067066005.1"/>
</dbReference>
<feature type="compositionally biased region" description="Basic residues" evidence="1">
    <location>
        <begin position="698"/>
        <end position="708"/>
    </location>
</feature>
<dbReference type="GeneID" id="136809471"/>
<feature type="compositionally biased region" description="Polar residues" evidence="1">
    <location>
        <begin position="208"/>
        <end position="257"/>
    </location>
</feature>
<protein>
    <recommendedName>
        <fullName evidence="5">Cnidarian restricted protein</fullName>
    </recommendedName>
</protein>